<keyword evidence="2" id="KW-0805">Transcription regulation</keyword>
<accession>A0AAD5VUK0</accession>
<dbReference type="AlphaFoldDB" id="A0AAD5VUK0"/>
<name>A0AAD5VUK0_9AGAR</name>
<feature type="region of interest" description="Disordered" evidence="5">
    <location>
        <begin position="73"/>
        <end position="93"/>
    </location>
</feature>
<dbReference type="PANTHER" id="PTHR21277">
    <property type="entry name" value="TRANSCRIPTIONAL ADAPTER 1"/>
    <property type="match status" value="1"/>
</dbReference>
<dbReference type="Proteomes" id="UP001213000">
    <property type="component" value="Unassembled WGS sequence"/>
</dbReference>
<comment type="subcellular location">
    <subcellularLocation>
        <location evidence="1">Nucleus</location>
    </subcellularLocation>
</comment>
<dbReference type="GO" id="GO:0006357">
    <property type="term" value="P:regulation of transcription by RNA polymerase II"/>
    <property type="evidence" value="ECO:0007669"/>
    <property type="project" value="TreeGrafter"/>
</dbReference>
<keyword evidence="4" id="KW-0539">Nucleus</keyword>
<feature type="compositionally biased region" description="Low complexity" evidence="5">
    <location>
        <begin position="237"/>
        <end position="251"/>
    </location>
</feature>
<feature type="region of interest" description="Disordered" evidence="5">
    <location>
        <begin position="237"/>
        <end position="262"/>
    </location>
</feature>
<sequence length="338" mass="37171">MSLSSTSTIKQQIINALGPEKSPTYFSSLQSFVKGQVSRAEFENVVCALLDVPSLVQLHNALIISLFDATAVLKRPQTPPPPPAPKAPPRKRRRVLLPYQGTGTPDESRTFKSTRVKRWALGVGRKERDRVRNMNIGSPLEAMRPKKESDEIARERGVVLLPERGDPPGSRLAVNLHSVTHAPTIQHIADRMNLICAQNNLGAPGQKVPELMNLAYQAKLKQLITRALTLTSSSHAISSITPSSTSQALHTSHTHHHHPQRAPVLTPASFQTLFAISPSDLPNKSAAAMRLATVSHPLDDDESDDLPIKDSELYDQRWQIMALLGERSTIREGLHGVQ</sequence>
<proteinExistence type="predicted"/>
<evidence type="ECO:0000256" key="4">
    <source>
        <dbReference type="ARBA" id="ARBA00023242"/>
    </source>
</evidence>
<keyword evidence="3" id="KW-0804">Transcription</keyword>
<dbReference type="GO" id="GO:0000124">
    <property type="term" value="C:SAGA complex"/>
    <property type="evidence" value="ECO:0007669"/>
    <property type="project" value="TreeGrafter"/>
</dbReference>
<evidence type="ECO:0008006" key="8">
    <source>
        <dbReference type="Google" id="ProtNLM"/>
    </source>
</evidence>
<gene>
    <name evidence="6" type="ORF">NP233_g6420</name>
</gene>
<evidence type="ECO:0000256" key="5">
    <source>
        <dbReference type="SAM" id="MobiDB-lite"/>
    </source>
</evidence>
<evidence type="ECO:0000256" key="2">
    <source>
        <dbReference type="ARBA" id="ARBA00023015"/>
    </source>
</evidence>
<dbReference type="InterPro" id="IPR024738">
    <property type="entry name" value="Hfi1/Tada1"/>
</dbReference>
<comment type="caution">
    <text evidence="6">The sequence shown here is derived from an EMBL/GenBank/DDBJ whole genome shotgun (WGS) entry which is preliminary data.</text>
</comment>
<dbReference type="GO" id="GO:0005634">
    <property type="term" value="C:nucleus"/>
    <property type="evidence" value="ECO:0007669"/>
    <property type="project" value="UniProtKB-SubCell"/>
</dbReference>
<evidence type="ECO:0000256" key="3">
    <source>
        <dbReference type="ARBA" id="ARBA00023163"/>
    </source>
</evidence>
<evidence type="ECO:0000313" key="7">
    <source>
        <dbReference type="Proteomes" id="UP001213000"/>
    </source>
</evidence>
<dbReference type="GO" id="GO:0003713">
    <property type="term" value="F:transcription coactivator activity"/>
    <property type="evidence" value="ECO:0007669"/>
    <property type="project" value="TreeGrafter"/>
</dbReference>
<feature type="compositionally biased region" description="Pro residues" evidence="5">
    <location>
        <begin position="77"/>
        <end position="87"/>
    </location>
</feature>
<evidence type="ECO:0000256" key="1">
    <source>
        <dbReference type="ARBA" id="ARBA00004123"/>
    </source>
</evidence>
<reference evidence="6" key="1">
    <citation type="submission" date="2022-07" db="EMBL/GenBank/DDBJ databases">
        <title>Genome Sequence of Leucocoprinus birnbaumii.</title>
        <authorList>
            <person name="Buettner E."/>
        </authorList>
    </citation>
    <scope>NUCLEOTIDE SEQUENCE</scope>
    <source>
        <strain evidence="6">VT141</strain>
    </source>
</reference>
<keyword evidence="7" id="KW-1185">Reference proteome</keyword>
<dbReference type="EMBL" id="JANIEX010000419">
    <property type="protein sequence ID" value="KAJ3567351.1"/>
    <property type="molecule type" value="Genomic_DNA"/>
</dbReference>
<dbReference type="Pfam" id="PF12767">
    <property type="entry name" value="SAGA-Tad1"/>
    <property type="match status" value="1"/>
</dbReference>
<evidence type="ECO:0000313" key="6">
    <source>
        <dbReference type="EMBL" id="KAJ3567351.1"/>
    </source>
</evidence>
<organism evidence="6 7">
    <name type="scientific">Leucocoprinus birnbaumii</name>
    <dbReference type="NCBI Taxonomy" id="56174"/>
    <lineage>
        <taxon>Eukaryota</taxon>
        <taxon>Fungi</taxon>
        <taxon>Dikarya</taxon>
        <taxon>Basidiomycota</taxon>
        <taxon>Agaricomycotina</taxon>
        <taxon>Agaricomycetes</taxon>
        <taxon>Agaricomycetidae</taxon>
        <taxon>Agaricales</taxon>
        <taxon>Agaricineae</taxon>
        <taxon>Agaricaceae</taxon>
        <taxon>Leucocoprinus</taxon>
    </lineage>
</organism>
<protein>
    <recommendedName>
        <fullName evidence="8">Transcriptional regulator of RNA polII, SAGA, subunit-domain-containing protein</fullName>
    </recommendedName>
</protein>
<dbReference type="PANTHER" id="PTHR21277:SF5">
    <property type="entry name" value="TRANSCRIPTIONAL ADAPTER 1"/>
    <property type="match status" value="1"/>
</dbReference>